<protein>
    <submittedName>
        <fullName evidence="1">Uncharacterized protein</fullName>
    </submittedName>
</protein>
<evidence type="ECO:0000313" key="2">
    <source>
        <dbReference type="Proteomes" id="UP001500729"/>
    </source>
</evidence>
<sequence length="57" mass="6421">MRRNGSCGVRISPHPNTHGFVPDDGDLVDLLAEFALTETDRRRLLVDNPAECFDFPH</sequence>
<organism evidence="1 2">
    <name type="scientific">Saccharopolyspora erythraea</name>
    <name type="common">Streptomyces erythraeus</name>
    <dbReference type="NCBI Taxonomy" id="1836"/>
    <lineage>
        <taxon>Bacteria</taxon>
        <taxon>Bacillati</taxon>
        <taxon>Actinomycetota</taxon>
        <taxon>Actinomycetes</taxon>
        <taxon>Pseudonocardiales</taxon>
        <taxon>Pseudonocardiaceae</taxon>
        <taxon>Saccharopolyspora</taxon>
    </lineage>
</organism>
<reference evidence="2" key="1">
    <citation type="journal article" date="2019" name="Int. J. Syst. Evol. Microbiol.">
        <title>The Global Catalogue of Microorganisms (GCM) 10K type strain sequencing project: providing services to taxonomists for standard genome sequencing and annotation.</title>
        <authorList>
            <consortium name="The Broad Institute Genomics Platform"/>
            <consortium name="The Broad Institute Genome Sequencing Center for Infectious Disease"/>
            <person name="Wu L."/>
            <person name="Ma J."/>
        </authorList>
    </citation>
    <scope>NUCLEOTIDE SEQUENCE [LARGE SCALE GENOMIC DNA]</scope>
    <source>
        <strain evidence="2">JCM 10303</strain>
    </source>
</reference>
<evidence type="ECO:0000313" key="1">
    <source>
        <dbReference type="EMBL" id="GAA0553253.1"/>
    </source>
</evidence>
<proteinExistence type="predicted"/>
<gene>
    <name evidence="1" type="ORF">GCM10009533_59140</name>
</gene>
<dbReference type="SUPFAM" id="SSF51556">
    <property type="entry name" value="Metallo-dependent hydrolases"/>
    <property type="match status" value="1"/>
</dbReference>
<accession>A0ABP3NXP0</accession>
<dbReference type="EMBL" id="BAAAGS010000060">
    <property type="protein sequence ID" value="GAA0553253.1"/>
    <property type="molecule type" value="Genomic_DNA"/>
</dbReference>
<dbReference type="InterPro" id="IPR032466">
    <property type="entry name" value="Metal_Hydrolase"/>
</dbReference>
<keyword evidence="2" id="KW-1185">Reference proteome</keyword>
<name>A0ABP3NXP0_SACER</name>
<dbReference type="Proteomes" id="UP001500729">
    <property type="component" value="Unassembled WGS sequence"/>
</dbReference>
<comment type="caution">
    <text evidence="1">The sequence shown here is derived from an EMBL/GenBank/DDBJ whole genome shotgun (WGS) entry which is preliminary data.</text>
</comment>
<dbReference type="Gene3D" id="3.20.20.140">
    <property type="entry name" value="Metal-dependent hydrolases"/>
    <property type="match status" value="1"/>
</dbReference>